<dbReference type="STRING" id="457427.SSOG_02558"/>
<accession>D9WB67</accession>
<gene>
    <name evidence="2" type="ORF">SSOG_02558</name>
</gene>
<dbReference type="RefSeq" id="WP_009714664.1">
    <property type="nucleotide sequence ID" value="NZ_GG657754.1"/>
</dbReference>
<dbReference type="Proteomes" id="UP000003963">
    <property type="component" value="Unassembled WGS sequence"/>
</dbReference>
<dbReference type="EMBL" id="GG657754">
    <property type="protein sequence ID" value="EFL22844.1"/>
    <property type="molecule type" value="Genomic_DNA"/>
</dbReference>
<dbReference type="OrthoDB" id="4669120at2"/>
<dbReference type="HOGENOM" id="CLU_076821_0_0_11"/>
<proteinExistence type="predicted"/>
<feature type="compositionally biased region" description="Pro residues" evidence="1">
    <location>
        <begin position="12"/>
        <end position="22"/>
    </location>
</feature>
<keyword evidence="3" id="KW-1185">Reference proteome</keyword>
<reference evidence="2 3" key="1">
    <citation type="submission" date="2009-02" db="EMBL/GenBank/DDBJ databases">
        <title>Annotation of Streptomyces hygroscopicus strain ATCC 53653.</title>
        <authorList>
            <consortium name="The Broad Institute Genome Sequencing Platform"/>
            <consortium name="Broad Institute Microbial Sequencing Center"/>
            <person name="Fischbach M."/>
            <person name="Godfrey P."/>
            <person name="Ward D."/>
            <person name="Young S."/>
            <person name="Zeng Q."/>
            <person name="Koehrsen M."/>
            <person name="Alvarado L."/>
            <person name="Berlin A.M."/>
            <person name="Bochicchio J."/>
            <person name="Borenstein D."/>
            <person name="Chapman S.B."/>
            <person name="Chen Z."/>
            <person name="Engels R."/>
            <person name="Freedman E."/>
            <person name="Gellesch M."/>
            <person name="Goldberg J."/>
            <person name="Griggs A."/>
            <person name="Gujja S."/>
            <person name="Heilman E.R."/>
            <person name="Heiman D.I."/>
            <person name="Hepburn T.A."/>
            <person name="Howarth C."/>
            <person name="Jen D."/>
            <person name="Larson L."/>
            <person name="Lewis B."/>
            <person name="Mehta T."/>
            <person name="Park D."/>
            <person name="Pearson M."/>
            <person name="Richards J."/>
            <person name="Roberts A."/>
            <person name="Saif S."/>
            <person name="Shea T.D."/>
            <person name="Shenoy N."/>
            <person name="Sisk P."/>
            <person name="Stolte C."/>
            <person name="Sykes S.N."/>
            <person name="Thomson T."/>
            <person name="Walk T."/>
            <person name="White J."/>
            <person name="Yandava C."/>
            <person name="Straight P."/>
            <person name="Clardy J."/>
            <person name="Hung D."/>
            <person name="Kolter R."/>
            <person name="Mekalanos J."/>
            <person name="Walker S."/>
            <person name="Walsh C.T."/>
            <person name="Wieland-Brown L.C."/>
            <person name="Haas B."/>
            <person name="Nusbaum C."/>
            <person name="Birren B."/>
        </authorList>
    </citation>
    <scope>NUCLEOTIDE SEQUENCE [LARGE SCALE GENOMIC DNA]</scope>
    <source>
        <strain evidence="2 3">ATCC 53653</strain>
    </source>
</reference>
<name>D9WB67_9ACTN</name>
<sequence length="264" mass="27835">MATPTSVFNGPSPVPATGPGQPPGQAAAAPRRQRRGFGLIGPRRQRHELSPEQFDALALPVSDDGVIIGVGARDQPAVLGLHRPAPFNVLLIGGLWTAQVIGLRTVATGARVTVETGRQHMWTSLAQAANSGHQSLTLHDVGRVPPQGPSIGSPVLVIRDAGMRPPRGRVTSAPWQSVLTLLPYLSPAAPRLMENADLVGIQRVSPDEAAQVGRIMGLPSADVESLSSLPDGVTLWCDRQSRVYVATHPTDVESGLLGAARRMD</sequence>
<feature type="region of interest" description="Disordered" evidence="1">
    <location>
        <begin position="1"/>
        <end position="32"/>
    </location>
</feature>
<evidence type="ECO:0000313" key="2">
    <source>
        <dbReference type="EMBL" id="EFL22844.1"/>
    </source>
</evidence>
<evidence type="ECO:0000256" key="1">
    <source>
        <dbReference type="SAM" id="MobiDB-lite"/>
    </source>
</evidence>
<organism evidence="2 3">
    <name type="scientific">Streptomyces himastatinicus ATCC 53653</name>
    <dbReference type="NCBI Taxonomy" id="457427"/>
    <lineage>
        <taxon>Bacteria</taxon>
        <taxon>Bacillati</taxon>
        <taxon>Actinomycetota</taxon>
        <taxon>Actinomycetes</taxon>
        <taxon>Kitasatosporales</taxon>
        <taxon>Streptomycetaceae</taxon>
        <taxon>Streptomyces</taxon>
        <taxon>Streptomyces violaceusniger group</taxon>
    </lineage>
</organism>
<protein>
    <submittedName>
        <fullName evidence="2">Uncharacterized protein</fullName>
    </submittedName>
</protein>
<evidence type="ECO:0000313" key="3">
    <source>
        <dbReference type="Proteomes" id="UP000003963"/>
    </source>
</evidence>
<dbReference type="AlphaFoldDB" id="D9WB67"/>